<gene>
    <name evidence="2" type="ORF">MTR66_08125</name>
</gene>
<dbReference type="Pfam" id="PF07110">
    <property type="entry name" value="EthD"/>
    <property type="match status" value="1"/>
</dbReference>
<dbReference type="InterPro" id="IPR009799">
    <property type="entry name" value="EthD_dom"/>
</dbReference>
<reference evidence="2 3" key="1">
    <citation type="submission" date="2022-04" db="EMBL/GenBank/DDBJ databases">
        <title>Identification of a novel bacterium isolated from mangrove sediments.</title>
        <authorList>
            <person name="Pan X."/>
        </authorList>
    </citation>
    <scope>NUCLEOTIDE SEQUENCE [LARGE SCALE GENOMIC DNA]</scope>
    <source>
        <strain evidence="2 3">B2638</strain>
    </source>
</reference>
<dbReference type="InterPro" id="IPR011008">
    <property type="entry name" value="Dimeric_a/b-barrel"/>
</dbReference>
<accession>A0ABT0BP11</accession>
<proteinExistence type="predicted"/>
<feature type="domain" description="EthD" evidence="1">
    <location>
        <begin position="15"/>
        <end position="104"/>
    </location>
</feature>
<sequence length="123" mass="14532">MPDKTYKILLFMKRRPDISVEQFRDYYETQHAPLAEKYSRGVKRYIRRYIDPQPHPETGAFTDGPDVITELWFDDEKIYRGTLAYITSSLMPEEIIADEKNLFDRFSFRIATVVECESPVQEG</sequence>
<evidence type="ECO:0000313" key="3">
    <source>
        <dbReference type="Proteomes" id="UP001202281"/>
    </source>
</evidence>
<comment type="caution">
    <text evidence="2">The sequence shown here is derived from an EMBL/GenBank/DDBJ whole genome shotgun (WGS) entry which is preliminary data.</text>
</comment>
<dbReference type="Gene3D" id="3.30.70.100">
    <property type="match status" value="1"/>
</dbReference>
<protein>
    <submittedName>
        <fullName evidence="2">EthD domain-containing protein</fullName>
    </submittedName>
</protein>
<keyword evidence="3" id="KW-1185">Reference proteome</keyword>
<dbReference type="SUPFAM" id="SSF54909">
    <property type="entry name" value="Dimeric alpha+beta barrel"/>
    <property type="match status" value="1"/>
</dbReference>
<dbReference type="RefSeq" id="WP_243919551.1">
    <property type="nucleotide sequence ID" value="NZ_JALHLG010000007.1"/>
</dbReference>
<evidence type="ECO:0000259" key="1">
    <source>
        <dbReference type="Pfam" id="PF07110"/>
    </source>
</evidence>
<name>A0ABT0BP11_9SPHN</name>
<evidence type="ECO:0000313" key="2">
    <source>
        <dbReference type="EMBL" id="MCJ2186777.1"/>
    </source>
</evidence>
<organism evidence="2 3">
    <name type="scientific">Novosphingobium beihaiensis</name>
    <dbReference type="NCBI Taxonomy" id="2930389"/>
    <lineage>
        <taxon>Bacteria</taxon>
        <taxon>Pseudomonadati</taxon>
        <taxon>Pseudomonadota</taxon>
        <taxon>Alphaproteobacteria</taxon>
        <taxon>Sphingomonadales</taxon>
        <taxon>Sphingomonadaceae</taxon>
        <taxon>Novosphingobium</taxon>
    </lineage>
</organism>
<dbReference type="Proteomes" id="UP001202281">
    <property type="component" value="Unassembled WGS sequence"/>
</dbReference>
<dbReference type="EMBL" id="JALHLG010000007">
    <property type="protein sequence ID" value="MCJ2186777.1"/>
    <property type="molecule type" value="Genomic_DNA"/>
</dbReference>